<dbReference type="STRING" id="160660.BJI67_11385"/>
<dbReference type="AlphaFoldDB" id="A0A1A6C636"/>
<keyword evidence="3 7" id="KW-0694">RNA-binding</keyword>
<dbReference type="GO" id="GO:0003735">
    <property type="term" value="F:structural constituent of ribosome"/>
    <property type="evidence" value="ECO:0007669"/>
    <property type="project" value="InterPro"/>
</dbReference>
<dbReference type="InterPro" id="IPR005484">
    <property type="entry name" value="Ribosomal_uL18_bac/plant/anim"/>
</dbReference>
<evidence type="ECO:0000256" key="1">
    <source>
        <dbReference type="ARBA" id="ARBA00007116"/>
    </source>
</evidence>
<comment type="similarity">
    <text evidence="1 7">Belongs to the universal ribosomal protein uL18 family.</text>
</comment>
<dbReference type="GO" id="GO:0022625">
    <property type="term" value="C:cytosolic large ribosomal subunit"/>
    <property type="evidence" value="ECO:0007669"/>
    <property type="project" value="TreeGrafter"/>
</dbReference>
<evidence type="ECO:0000313" key="9">
    <source>
        <dbReference type="Proteomes" id="UP000029273"/>
    </source>
</evidence>
<evidence type="ECO:0000256" key="4">
    <source>
        <dbReference type="ARBA" id="ARBA00022980"/>
    </source>
</evidence>
<evidence type="ECO:0000256" key="6">
    <source>
        <dbReference type="ARBA" id="ARBA00035197"/>
    </source>
</evidence>
<proteinExistence type="inferred from homology"/>
<keyword evidence="9" id="KW-1185">Reference proteome</keyword>
<dbReference type="RefSeq" id="WP_038089339.1">
    <property type="nucleotide sequence ID" value="NZ_JQSG02000002.1"/>
</dbReference>
<dbReference type="PANTHER" id="PTHR12899">
    <property type="entry name" value="39S RIBOSOMAL PROTEIN L18, MITOCHONDRIAL"/>
    <property type="match status" value="1"/>
</dbReference>
<dbReference type="GO" id="GO:0006412">
    <property type="term" value="P:translation"/>
    <property type="evidence" value="ECO:0007669"/>
    <property type="project" value="UniProtKB-UniRule"/>
</dbReference>
<dbReference type="Gene3D" id="3.30.420.100">
    <property type="match status" value="1"/>
</dbReference>
<reference evidence="8 9" key="1">
    <citation type="journal article" date="2014" name="Genome Announc.">
        <title>Draft Genome Sequence of the Iron-Oxidizing, Acidophilic, and Halotolerant 'Thiobacillus prosperus' Type Strain DSM 5130.</title>
        <authorList>
            <person name="Ossandon F.J."/>
            <person name="Cardenas J.P."/>
            <person name="Corbett M."/>
            <person name="Quatrini R."/>
            <person name="Holmes D.S."/>
            <person name="Watkin E."/>
        </authorList>
    </citation>
    <scope>NUCLEOTIDE SEQUENCE [LARGE SCALE GENOMIC DNA]</scope>
    <source>
        <strain evidence="8 9">DSM 5130</strain>
    </source>
</reference>
<accession>A0A1A6C636</accession>
<dbReference type="CDD" id="cd00432">
    <property type="entry name" value="Ribosomal_L18_L5e"/>
    <property type="match status" value="1"/>
</dbReference>
<organism evidence="8 9">
    <name type="scientific">Acidihalobacter prosperus</name>
    <dbReference type="NCBI Taxonomy" id="160660"/>
    <lineage>
        <taxon>Bacteria</taxon>
        <taxon>Pseudomonadati</taxon>
        <taxon>Pseudomonadota</taxon>
        <taxon>Gammaproteobacteria</taxon>
        <taxon>Chromatiales</taxon>
        <taxon>Ectothiorhodospiraceae</taxon>
        <taxon>Acidihalobacter</taxon>
    </lineage>
</organism>
<dbReference type="FunFam" id="3.30.420.100:FF:000001">
    <property type="entry name" value="50S ribosomal protein L18"/>
    <property type="match status" value="1"/>
</dbReference>
<name>A0A1A6C636_9GAMM</name>
<sequence>MQKKESRLRRAKRARSKIKELGVTRLCIHRTPRHIYAQIIAPNGSEVIATASTVETAVKGSEKYTGNIEAAKTVGRLVAERAAEKGIKTVAFDRSGFRYHGRVKALAEAARENGLDF</sequence>
<evidence type="ECO:0000256" key="5">
    <source>
        <dbReference type="ARBA" id="ARBA00023274"/>
    </source>
</evidence>
<dbReference type="SUPFAM" id="SSF53137">
    <property type="entry name" value="Translational machinery components"/>
    <property type="match status" value="1"/>
</dbReference>
<comment type="subunit">
    <text evidence="7">Part of the 50S ribosomal subunit; part of the 5S rRNA/L5/L18/L25 subcomplex. Contacts the 5S and 23S rRNAs.</text>
</comment>
<comment type="caution">
    <text evidence="8">The sequence shown here is derived from an EMBL/GenBank/DDBJ whole genome shotgun (WGS) entry which is preliminary data.</text>
</comment>
<gene>
    <name evidence="7" type="primary">rplR</name>
    <name evidence="8" type="ORF">Thpro_021068</name>
</gene>
<protein>
    <recommendedName>
        <fullName evidence="6 7">Large ribosomal subunit protein uL18</fullName>
    </recommendedName>
</protein>
<keyword evidence="4 7" id="KW-0689">Ribosomal protein</keyword>
<dbReference type="Pfam" id="PF00861">
    <property type="entry name" value="Ribosomal_L18p"/>
    <property type="match status" value="1"/>
</dbReference>
<dbReference type="PANTHER" id="PTHR12899:SF3">
    <property type="entry name" value="LARGE RIBOSOMAL SUBUNIT PROTEIN UL18M"/>
    <property type="match status" value="1"/>
</dbReference>
<comment type="function">
    <text evidence="7">This is one of the proteins that bind and probably mediate the attachment of the 5S RNA into the large ribosomal subunit, where it forms part of the central protuberance.</text>
</comment>
<evidence type="ECO:0000256" key="3">
    <source>
        <dbReference type="ARBA" id="ARBA00022884"/>
    </source>
</evidence>
<dbReference type="NCBIfam" id="TIGR00060">
    <property type="entry name" value="L18_bact"/>
    <property type="match status" value="1"/>
</dbReference>
<dbReference type="InterPro" id="IPR057268">
    <property type="entry name" value="Ribosomal_L18"/>
</dbReference>
<dbReference type="HAMAP" id="MF_01337_B">
    <property type="entry name" value="Ribosomal_uL18_B"/>
    <property type="match status" value="1"/>
</dbReference>
<evidence type="ECO:0000256" key="2">
    <source>
        <dbReference type="ARBA" id="ARBA00022730"/>
    </source>
</evidence>
<dbReference type="GO" id="GO:0008097">
    <property type="term" value="F:5S rRNA binding"/>
    <property type="evidence" value="ECO:0007669"/>
    <property type="project" value="TreeGrafter"/>
</dbReference>
<dbReference type="EMBL" id="JQSG02000002">
    <property type="protein sequence ID" value="OBS10018.1"/>
    <property type="molecule type" value="Genomic_DNA"/>
</dbReference>
<keyword evidence="2 7" id="KW-0699">rRNA-binding</keyword>
<dbReference type="OrthoDB" id="9810939at2"/>
<dbReference type="InterPro" id="IPR004389">
    <property type="entry name" value="Ribosomal_uL18_bac-type"/>
</dbReference>
<keyword evidence="5 7" id="KW-0687">Ribonucleoprotein</keyword>
<dbReference type="Proteomes" id="UP000029273">
    <property type="component" value="Unassembled WGS sequence"/>
</dbReference>
<evidence type="ECO:0000256" key="7">
    <source>
        <dbReference type="HAMAP-Rule" id="MF_01337"/>
    </source>
</evidence>
<evidence type="ECO:0000313" key="8">
    <source>
        <dbReference type="EMBL" id="OBS10018.1"/>
    </source>
</evidence>